<comment type="caution">
    <text evidence="1">The sequence shown here is derived from an EMBL/GenBank/DDBJ whole genome shotgun (WGS) entry which is preliminary data.</text>
</comment>
<sequence>MRRERREFFAYETGKGSLISSEEAETGLPWMCAGPWCFLSSGDGCSRLTTGTSGSRSAGLRKGQSTGEFLGGLSGLLSRRCRGLRPCVESGPEPEDSSPVLTWILGCSRLTTGTSGSRSAGLRKGQSTGEFLGGLSGLLSRRCRGLRPCVESGPEPEDSSPVLTWILGCDGNAGNSLPTKQGKDPSSRARNRKRGSPGCVRDPGASSRVETGLSQVHTWWESIFGLNVKAVQGKQVPLEWTDTSGGLLAWWHDPGVPLAFPVESASS</sequence>
<organism evidence="1 2">
    <name type="scientific">Ovis ammon polii x Ovis aries</name>
    <dbReference type="NCBI Taxonomy" id="2918886"/>
    <lineage>
        <taxon>Eukaryota</taxon>
        <taxon>Metazoa</taxon>
        <taxon>Chordata</taxon>
        <taxon>Craniata</taxon>
        <taxon>Vertebrata</taxon>
        <taxon>Euteleostomi</taxon>
        <taxon>Mammalia</taxon>
        <taxon>Eutheria</taxon>
        <taxon>Laurasiatheria</taxon>
        <taxon>Artiodactyla</taxon>
        <taxon>Ruminantia</taxon>
        <taxon>Pecora</taxon>
        <taxon>Bovidae</taxon>
        <taxon>Caprinae</taxon>
        <taxon>Ovis</taxon>
    </lineage>
</organism>
<keyword evidence="2" id="KW-1185">Reference proteome</keyword>
<evidence type="ECO:0000313" key="1">
    <source>
        <dbReference type="EMBL" id="KAI4585941.1"/>
    </source>
</evidence>
<name>A0ACB9V886_9CETA</name>
<protein>
    <submittedName>
        <fullName evidence="1">Uncharacterized protein</fullName>
    </submittedName>
</protein>
<accession>A0ACB9V886</accession>
<dbReference type="EMBL" id="CM043029">
    <property type="protein sequence ID" value="KAI4585941.1"/>
    <property type="molecule type" value="Genomic_DNA"/>
</dbReference>
<dbReference type="Proteomes" id="UP001057279">
    <property type="component" value="Linkage Group LG04"/>
</dbReference>
<gene>
    <name evidence="1" type="ORF">MJG53_006175</name>
</gene>
<evidence type="ECO:0000313" key="2">
    <source>
        <dbReference type="Proteomes" id="UP001057279"/>
    </source>
</evidence>
<proteinExistence type="predicted"/>
<reference evidence="1" key="1">
    <citation type="submission" date="2022-03" db="EMBL/GenBank/DDBJ databases">
        <title>Genomic analyses of argali, domestic sheep and their hybrids provide insights into chromosomal evolution, heterosis and genetic basis of agronomic traits.</title>
        <authorList>
            <person name="Li M."/>
        </authorList>
    </citation>
    <scope>NUCLEOTIDE SEQUENCE</scope>
    <source>
        <strain evidence="1">F1 hybrid</strain>
    </source>
</reference>